<feature type="transmembrane region" description="Helical" evidence="6">
    <location>
        <begin position="49"/>
        <end position="69"/>
    </location>
</feature>
<feature type="transmembrane region" description="Helical" evidence="6">
    <location>
        <begin position="314"/>
        <end position="337"/>
    </location>
</feature>
<feature type="transmembrane region" description="Helical" evidence="6">
    <location>
        <begin position="284"/>
        <end position="308"/>
    </location>
</feature>
<dbReference type="EMBL" id="JAGTUF010000001">
    <property type="protein sequence ID" value="MBR9970741.1"/>
    <property type="molecule type" value="Genomic_DNA"/>
</dbReference>
<feature type="transmembrane region" description="Helical" evidence="6">
    <location>
        <begin position="349"/>
        <end position="371"/>
    </location>
</feature>
<organism evidence="8 9">
    <name type="scientific">Magnetospirillum sulfuroxidans</name>
    <dbReference type="NCBI Taxonomy" id="611300"/>
    <lineage>
        <taxon>Bacteria</taxon>
        <taxon>Pseudomonadati</taxon>
        <taxon>Pseudomonadota</taxon>
        <taxon>Alphaproteobacteria</taxon>
        <taxon>Rhodospirillales</taxon>
        <taxon>Rhodospirillaceae</taxon>
        <taxon>Magnetospirillum</taxon>
    </lineage>
</organism>
<keyword evidence="5 6" id="KW-0472">Membrane</keyword>
<dbReference type="Pfam" id="PF07690">
    <property type="entry name" value="MFS_1"/>
    <property type="match status" value="1"/>
</dbReference>
<feature type="transmembrane region" description="Helical" evidence="6">
    <location>
        <begin position="105"/>
        <end position="124"/>
    </location>
</feature>
<feature type="transmembrane region" description="Helical" evidence="6">
    <location>
        <begin position="386"/>
        <end position="407"/>
    </location>
</feature>
<evidence type="ECO:0000256" key="6">
    <source>
        <dbReference type="SAM" id="Phobius"/>
    </source>
</evidence>
<keyword evidence="9" id="KW-1185">Reference proteome</keyword>
<feature type="transmembrane region" description="Helical" evidence="6">
    <location>
        <begin position="81"/>
        <end position="99"/>
    </location>
</feature>
<evidence type="ECO:0000313" key="8">
    <source>
        <dbReference type="EMBL" id="MBR9970741.1"/>
    </source>
</evidence>
<dbReference type="Proteomes" id="UP000680714">
    <property type="component" value="Unassembled WGS sequence"/>
</dbReference>
<feature type="transmembrane region" description="Helical" evidence="6">
    <location>
        <begin position="170"/>
        <end position="189"/>
    </location>
</feature>
<evidence type="ECO:0000313" key="9">
    <source>
        <dbReference type="Proteomes" id="UP000680714"/>
    </source>
</evidence>
<proteinExistence type="predicted"/>
<name>A0ABS5I900_9PROT</name>
<dbReference type="InterPro" id="IPR020846">
    <property type="entry name" value="MFS_dom"/>
</dbReference>
<feature type="transmembrane region" description="Helical" evidence="6">
    <location>
        <begin position="223"/>
        <end position="243"/>
    </location>
</feature>
<evidence type="ECO:0000259" key="7">
    <source>
        <dbReference type="PROSITE" id="PS50850"/>
    </source>
</evidence>
<evidence type="ECO:0000256" key="1">
    <source>
        <dbReference type="ARBA" id="ARBA00004651"/>
    </source>
</evidence>
<dbReference type="InterPro" id="IPR050189">
    <property type="entry name" value="MFS_Efflux_Transporters"/>
</dbReference>
<keyword evidence="3 6" id="KW-0812">Transmembrane</keyword>
<keyword evidence="2" id="KW-1003">Cell membrane</keyword>
<dbReference type="PANTHER" id="PTHR43124">
    <property type="entry name" value="PURINE EFFLUX PUMP PBUE"/>
    <property type="match status" value="1"/>
</dbReference>
<dbReference type="PANTHER" id="PTHR43124:SF3">
    <property type="entry name" value="CHLORAMPHENICOL EFFLUX PUMP RV0191"/>
    <property type="match status" value="1"/>
</dbReference>
<keyword evidence="4 6" id="KW-1133">Transmembrane helix</keyword>
<sequence length="413" mass="43047">MKSVTPSARTLALRVLLPFAGGYFLSYLYRTVNAVLAPSIAADIVLDAGALGLMTGMYLLAFGSVQIPLGILLDRYGPRRVEAGLLVFAAAGAGLFAVAEQPVTLILGRALVGLGVAACLMAAIKANVQFFPPGKLALVNGIILFAGGLGAVAATQPVQAALAITDWRGIFWILAALTLAMALVLFVTVPDKPGRAGSSSFLQQMGDVATICRDPAFLRVMPLAAIALGSFMAIQGLWAGPWLRDVAGLNGADSAQALLVMASGMAAGYLAWGSLSDALGRWRVPIVAVAGFGMLWYWLCVLSMALGWGGAPLLLSACFGFAGASVSLCYVVVAQLVPPHMSGRATTTLNLIIFAVAFTMQWGLGAIINLWPAQAGGGWPAQAYEIALWVPVVLTAAAMVWMGPLVGRSWRNR</sequence>
<evidence type="ECO:0000256" key="5">
    <source>
        <dbReference type="ARBA" id="ARBA00023136"/>
    </source>
</evidence>
<accession>A0ABS5I900</accession>
<feature type="transmembrane region" description="Helical" evidence="6">
    <location>
        <begin position="12"/>
        <end position="29"/>
    </location>
</feature>
<feature type="domain" description="Major facilitator superfamily (MFS) profile" evidence="7">
    <location>
        <begin position="15"/>
        <end position="410"/>
    </location>
</feature>
<evidence type="ECO:0000256" key="4">
    <source>
        <dbReference type="ARBA" id="ARBA00022989"/>
    </source>
</evidence>
<comment type="subcellular location">
    <subcellularLocation>
        <location evidence="1">Cell membrane</location>
        <topology evidence="1">Multi-pass membrane protein</topology>
    </subcellularLocation>
</comment>
<feature type="transmembrane region" description="Helical" evidence="6">
    <location>
        <begin position="255"/>
        <end position="272"/>
    </location>
</feature>
<protein>
    <submittedName>
        <fullName evidence="8">MFS transporter</fullName>
    </submittedName>
</protein>
<dbReference type="InterPro" id="IPR011701">
    <property type="entry name" value="MFS"/>
</dbReference>
<dbReference type="PROSITE" id="PS50850">
    <property type="entry name" value="MFS"/>
    <property type="match status" value="1"/>
</dbReference>
<evidence type="ECO:0000256" key="2">
    <source>
        <dbReference type="ARBA" id="ARBA00022475"/>
    </source>
</evidence>
<reference evidence="8 9" key="1">
    <citation type="submission" date="2021-04" db="EMBL/GenBank/DDBJ databases">
        <title>Magnetospirillum sulfuroxidans sp. nov., a facultative chemolithoautotrophic sulfur-oxidizing alphaproteobacterium isolated from freshwater sediment and proposals for Paramagetospirillum gen. nov., and Magnetospirillaceae fam. nov.</title>
        <authorList>
            <person name="Koziaeva V."/>
            <person name="Geelhoed J.S."/>
            <person name="Sorokin D.Y."/>
            <person name="Grouzdev D.S."/>
        </authorList>
    </citation>
    <scope>NUCLEOTIDE SEQUENCE [LARGE SCALE GENOMIC DNA]</scope>
    <source>
        <strain evidence="8 9">J10</strain>
    </source>
</reference>
<gene>
    <name evidence="8" type="ORF">KEC16_03310</name>
</gene>
<dbReference type="SUPFAM" id="SSF103473">
    <property type="entry name" value="MFS general substrate transporter"/>
    <property type="match status" value="1"/>
</dbReference>
<comment type="caution">
    <text evidence="8">The sequence shown here is derived from an EMBL/GenBank/DDBJ whole genome shotgun (WGS) entry which is preliminary data.</text>
</comment>
<dbReference type="Gene3D" id="1.20.1250.20">
    <property type="entry name" value="MFS general substrate transporter like domains"/>
    <property type="match status" value="2"/>
</dbReference>
<dbReference type="InterPro" id="IPR036259">
    <property type="entry name" value="MFS_trans_sf"/>
</dbReference>
<evidence type="ECO:0000256" key="3">
    <source>
        <dbReference type="ARBA" id="ARBA00022692"/>
    </source>
</evidence>
<feature type="transmembrane region" description="Helical" evidence="6">
    <location>
        <begin position="136"/>
        <end position="158"/>
    </location>
</feature>